<dbReference type="AlphaFoldDB" id="A0AA47M627"/>
<evidence type="ECO:0000313" key="1">
    <source>
        <dbReference type="EMBL" id="KAK0134259.1"/>
    </source>
</evidence>
<reference evidence="1" key="1">
    <citation type="journal article" date="2023" name="Front. Mar. Sci.">
        <title>A new Merluccius polli reference genome to investigate the effects of global change in West African waters.</title>
        <authorList>
            <person name="Mateo J.L."/>
            <person name="Blanco-Fernandez C."/>
            <person name="Garcia-Vazquez E."/>
            <person name="Machado-Schiaffino G."/>
        </authorList>
    </citation>
    <scope>NUCLEOTIDE SEQUENCE</scope>
    <source>
        <strain evidence="1">C29</strain>
        <tissue evidence="1">Fin</tissue>
    </source>
</reference>
<gene>
    <name evidence="1" type="ORF">N1851_030169</name>
</gene>
<keyword evidence="2" id="KW-1185">Reference proteome</keyword>
<proteinExistence type="predicted"/>
<organism evidence="1 2">
    <name type="scientific">Merluccius polli</name>
    <name type="common">Benguela hake</name>
    <name type="synonym">Merluccius cadenati</name>
    <dbReference type="NCBI Taxonomy" id="89951"/>
    <lineage>
        <taxon>Eukaryota</taxon>
        <taxon>Metazoa</taxon>
        <taxon>Chordata</taxon>
        <taxon>Craniata</taxon>
        <taxon>Vertebrata</taxon>
        <taxon>Euteleostomi</taxon>
        <taxon>Actinopterygii</taxon>
        <taxon>Neopterygii</taxon>
        <taxon>Teleostei</taxon>
        <taxon>Neoteleostei</taxon>
        <taxon>Acanthomorphata</taxon>
        <taxon>Zeiogadaria</taxon>
        <taxon>Gadariae</taxon>
        <taxon>Gadiformes</taxon>
        <taxon>Gadoidei</taxon>
        <taxon>Merlucciidae</taxon>
        <taxon>Merluccius</taxon>
    </lineage>
</organism>
<sequence length="103" mass="11803">MVERVNGTFKKLTFPRNRVQSQRTNHQPGWRKVTRCTRECAGDSGAPRPDQAVVPDFLEFAFFPGTQTPQDQKARTVAKALWENFIFHYGTLSHQRTLHTDGS</sequence>
<protein>
    <submittedName>
        <fullName evidence="1">Uncharacterized protein</fullName>
    </submittedName>
</protein>
<comment type="caution">
    <text evidence="1">The sequence shown here is derived from an EMBL/GenBank/DDBJ whole genome shotgun (WGS) entry which is preliminary data.</text>
</comment>
<evidence type="ECO:0000313" key="2">
    <source>
        <dbReference type="Proteomes" id="UP001174136"/>
    </source>
</evidence>
<name>A0AA47M627_MERPO</name>
<dbReference type="Proteomes" id="UP001174136">
    <property type="component" value="Unassembled WGS sequence"/>
</dbReference>
<accession>A0AA47M627</accession>
<dbReference type="EMBL" id="JAOPHQ010005718">
    <property type="protein sequence ID" value="KAK0134259.1"/>
    <property type="molecule type" value="Genomic_DNA"/>
</dbReference>